<evidence type="ECO:0000313" key="3">
    <source>
        <dbReference type="Proteomes" id="UP000179807"/>
    </source>
</evidence>
<accession>A0A1J4K5V7</accession>
<dbReference type="EMBL" id="MLAK01000770">
    <property type="protein sequence ID" value="OHT05116.1"/>
    <property type="molecule type" value="Genomic_DNA"/>
</dbReference>
<keyword evidence="1" id="KW-0812">Transmembrane</keyword>
<dbReference type="RefSeq" id="XP_068358252.1">
    <property type="nucleotide sequence ID" value="XM_068505461.1"/>
</dbReference>
<dbReference type="AlphaFoldDB" id="A0A1J4K5V7"/>
<reference evidence="2" key="1">
    <citation type="submission" date="2016-10" db="EMBL/GenBank/DDBJ databases">
        <authorList>
            <person name="Benchimol M."/>
            <person name="Almeida L.G."/>
            <person name="Vasconcelos A.T."/>
            <person name="Perreira-Neves A."/>
            <person name="Rosa I.A."/>
            <person name="Tasca T."/>
            <person name="Bogo M.R."/>
            <person name="de Souza W."/>
        </authorList>
    </citation>
    <scope>NUCLEOTIDE SEQUENCE [LARGE SCALE GENOMIC DNA]</scope>
    <source>
        <strain evidence="2">K</strain>
    </source>
</reference>
<comment type="caution">
    <text evidence="2">The sequence shown here is derived from an EMBL/GenBank/DDBJ whole genome shotgun (WGS) entry which is preliminary data.</text>
</comment>
<keyword evidence="1" id="KW-0472">Membrane</keyword>
<feature type="transmembrane region" description="Helical" evidence="1">
    <location>
        <begin position="392"/>
        <end position="413"/>
    </location>
</feature>
<dbReference type="GeneID" id="94840165"/>
<dbReference type="VEuPathDB" id="TrichDB:TRFO_27301"/>
<sequence>MNLLVNLSLISLTITSKSISPFFLAGNSFSNAHFFLQNSKFSKSISPIFNSYKRNPQISFNECTFKQILNSVFIFENLNIIDIVYSDNQIFPFSEKITIKHCKFISIKSNDHSAIKSLCSLEIFNSLFQDIIGSFGGCINSNTTLVIKYTTFSNCQAEQGASLYINTNAYVETKIENSIFCENFARYCPIFYRECDGDLKMYNNNISNSVAFECVGIFENKGISAKIENILFQNCKAKIHNGGLVFRTLSELLIDSCLFKNVSHSSYISSTAAAILIVNSINDLKITNCKFYECNHEKSYVILTESSDPVVIKNCKFSQTEDFAIRGHSEIISNCSFQKQSNNNHEDLKKLKNIGYLNKRNEDLMKEKFINNYYNVNDSNKTNRDILMIRNITIRFVIAFIGAYICASVLIYFNRKLKRAFAIKNRKAQL</sequence>
<evidence type="ECO:0000256" key="1">
    <source>
        <dbReference type="SAM" id="Phobius"/>
    </source>
</evidence>
<evidence type="ECO:0000313" key="2">
    <source>
        <dbReference type="EMBL" id="OHT05116.1"/>
    </source>
</evidence>
<protein>
    <recommendedName>
        <fullName evidence="4">Right handed beta helix domain-containing protein</fullName>
    </recommendedName>
</protein>
<keyword evidence="3" id="KW-1185">Reference proteome</keyword>
<evidence type="ECO:0008006" key="4">
    <source>
        <dbReference type="Google" id="ProtNLM"/>
    </source>
</evidence>
<dbReference type="SUPFAM" id="SSF51126">
    <property type="entry name" value="Pectin lyase-like"/>
    <property type="match status" value="2"/>
</dbReference>
<dbReference type="InterPro" id="IPR011050">
    <property type="entry name" value="Pectin_lyase_fold/virulence"/>
</dbReference>
<gene>
    <name evidence="2" type="ORF">TRFO_27301</name>
</gene>
<organism evidence="2 3">
    <name type="scientific">Tritrichomonas foetus</name>
    <dbReference type="NCBI Taxonomy" id="1144522"/>
    <lineage>
        <taxon>Eukaryota</taxon>
        <taxon>Metamonada</taxon>
        <taxon>Parabasalia</taxon>
        <taxon>Tritrichomonadida</taxon>
        <taxon>Tritrichomonadidae</taxon>
        <taxon>Tritrichomonas</taxon>
    </lineage>
</organism>
<proteinExistence type="predicted"/>
<keyword evidence="1" id="KW-1133">Transmembrane helix</keyword>
<name>A0A1J4K5V7_9EUKA</name>
<dbReference type="Proteomes" id="UP000179807">
    <property type="component" value="Unassembled WGS sequence"/>
</dbReference>